<feature type="compositionally biased region" description="Polar residues" evidence="1">
    <location>
        <begin position="389"/>
        <end position="403"/>
    </location>
</feature>
<feature type="region of interest" description="Disordered" evidence="1">
    <location>
        <begin position="84"/>
        <end position="429"/>
    </location>
</feature>
<feature type="compositionally biased region" description="Basic and acidic residues" evidence="1">
    <location>
        <begin position="247"/>
        <end position="260"/>
    </location>
</feature>
<dbReference type="EMBL" id="JANPWB010000007">
    <property type="protein sequence ID" value="KAJ1172718.1"/>
    <property type="molecule type" value="Genomic_DNA"/>
</dbReference>
<keyword evidence="3" id="KW-1185">Reference proteome</keyword>
<proteinExistence type="predicted"/>
<feature type="region of interest" description="Disordered" evidence="1">
    <location>
        <begin position="1"/>
        <end position="27"/>
    </location>
</feature>
<gene>
    <name evidence="2" type="ORF">NDU88_004562</name>
</gene>
<feature type="compositionally biased region" description="Polar residues" evidence="1">
    <location>
        <begin position="216"/>
        <end position="226"/>
    </location>
</feature>
<feature type="compositionally biased region" description="Basic and acidic residues" evidence="1">
    <location>
        <begin position="268"/>
        <end position="277"/>
    </location>
</feature>
<accession>A0AAV7T9Z0</accession>
<evidence type="ECO:0000313" key="3">
    <source>
        <dbReference type="Proteomes" id="UP001066276"/>
    </source>
</evidence>
<dbReference type="Proteomes" id="UP001066276">
    <property type="component" value="Chromosome 4_1"/>
</dbReference>
<dbReference type="AlphaFoldDB" id="A0AAV7T9Z0"/>
<evidence type="ECO:0000313" key="2">
    <source>
        <dbReference type="EMBL" id="KAJ1172718.1"/>
    </source>
</evidence>
<feature type="compositionally biased region" description="Basic and acidic residues" evidence="1">
    <location>
        <begin position="143"/>
        <end position="166"/>
    </location>
</feature>
<protein>
    <submittedName>
        <fullName evidence="2">Uncharacterized protein</fullName>
    </submittedName>
</protein>
<feature type="compositionally biased region" description="Basic and acidic residues" evidence="1">
    <location>
        <begin position="96"/>
        <end position="110"/>
    </location>
</feature>
<feature type="compositionally biased region" description="Basic and acidic residues" evidence="1">
    <location>
        <begin position="330"/>
        <end position="368"/>
    </location>
</feature>
<feature type="compositionally biased region" description="Polar residues" evidence="1">
    <location>
        <begin position="278"/>
        <end position="303"/>
    </location>
</feature>
<evidence type="ECO:0000256" key="1">
    <source>
        <dbReference type="SAM" id="MobiDB-lite"/>
    </source>
</evidence>
<reference evidence="2" key="1">
    <citation type="journal article" date="2022" name="bioRxiv">
        <title>Sequencing and chromosome-scale assembly of the giantPleurodeles waltlgenome.</title>
        <authorList>
            <person name="Brown T."/>
            <person name="Elewa A."/>
            <person name="Iarovenko S."/>
            <person name="Subramanian E."/>
            <person name="Araus A.J."/>
            <person name="Petzold A."/>
            <person name="Susuki M."/>
            <person name="Suzuki K.-i.T."/>
            <person name="Hayashi T."/>
            <person name="Toyoda A."/>
            <person name="Oliveira C."/>
            <person name="Osipova E."/>
            <person name="Leigh N.D."/>
            <person name="Simon A."/>
            <person name="Yun M.H."/>
        </authorList>
    </citation>
    <scope>NUCLEOTIDE SEQUENCE</scope>
    <source>
        <strain evidence="2">20211129_DDA</strain>
        <tissue evidence="2">Liver</tissue>
    </source>
</reference>
<comment type="caution">
    <text evidence="2">The sequence shown here is derived from an EMBL/GenBank/DDBJ whole genome shotgun (WGS) entry which is preliminary data.</text>
</comment>
<name>A0AAV7T9Z0_PLEWA</name>
<feature type="compositionally biased region" description="Basic and acidic residues" evidence="1">
    <location>
        <begin position="412"/>
        <end position="429"/>
    </location>
</feature>
<organism evidence="2 3">
    <name type="scientific">Pleurodeles waltl</name>
    <name type="common">Iberian ribbed newt</name>
    <dbReference type="NCBI Taxonomy" id="8319"/>
    <lineage>
        <taxon>Eukaryota</taxon>
        <taxon>Metazoa</taxon>
        <taxon>Chordata</taxon>
        <taxon>Craniata</taxon>
        <taxon>Vertebrata</taxon>
        <taxon>Euteleostomi</taxon>
        <taxon>Amphibia</taxon>
        <taxon>Batrachia</taxon>
        <taxon>Caudata</taxon>
        <taxon>Salamandroidea</taxon>
        <taxon>Salamandridae</taxon>
        <taxon>Pleurodelinae</taxon>
        <taxon>Pleurodeles</taxon>
    </lineage>
</organism>
<sequence length="429" mass="45923">MPQLSGPAGKPVPSAKQPWRSPSHPTLVEDIRCHLGVAPPPSDPPLSFVQKPPSAACKFLQQKGALGQLDSCLGPVCTPQAHRWKGFRKPQQKTHPATEKETMASTKVEDEGSPCMYFQAQSTADVTAEEDIKSVETVEAESTEDHRSSEEGVEHEDISSKEKNESVELPENPDSEGQGISTDNMAEALTEIPGSSTEACVTPEEEAICDKHPESTDLQGESSQVTDDAAEKKMEDYPVEETVQQEDAAKHEQVLEHGEGETCSSSTSEDHNSKEDSQGNQEDLSSQSNIGEPQETTDSTQQAEADVAAGDSSTDVPVITVESIVATQSHDTESPSSDTKDAPDCQTDHNESQHPAEDTEEKSLEVSDHGSPTAAQEDVVKAADDPVEVTSSEEQGSAETAGTESEGCSGCHIEEHTHVAKDEKEELGL</sequence>